<dbReference type="InterPro" id="IPR013767">
    <property type="entry name" value="PAS_fold"/>
</dbReference>
<protein>
    <recommendedName>
        <fullName evidence="7">PAS domain S-box-containing protein/diguanylate cyclase (GGDEF) domain-containing protein</fullName>
    </recommendedName>
</protein>
<reference evidence="6" key="1">
    <citation type="journal article" date="2019" name="Int. J. Syst. Evol. Microbiol.">
        <title>The Global Catalogue of Microorganisms (GCM) 10K type strain sequencing project: providing services to taxonomists for standard genome sequencing and annotation.</title>
        <authorList>
            <consortium name="The Broad Institute Genomics Platform"/>
            <consortium name="The Broad Institute Genome Sequencing Center for Infectious Disease"/>
            <person name="Wu L."/>
            <person name="Ma J."/>
        </authorList>
    </citation>
    <scope>NUCLEOTIDE SEQUENCE [LARGE SCALE GENOMIC DNA]</scope>
    <source>
        <strain evidence="6">NBRC 100033</strain>
    </source>
</reference>
<accession>A0ABQ6A447</accession>
<dbReference type="Pfam" id="PF11845">
    <property type="entry name" value="Tll0287-like"/>
    <property type="match status" value="1"/>
</dbReference>
<dbReference type="InterPro" id="IPR000160">
    <property type="entry name" value="GGDEF_dom"/>
</dbReference>
<comment type="caution">
    <text evidence="5">The sequence shown here is derived from an EMBL/GenBank/DDBJ whole genome shotgun (WGS) entry which is preliminary data.</text>
</comment>
<keyword evidence="6" id="KW-1185">Reference proteome</keyword>
<dbReference type="RefSeq" id="WP_051610504.1">
    <property type="nucleotide sequence ID" value="NZ_BSOR01000041.1"/>
</dbReference>
<dbReference type="PROSITE" id="PS50883">
    <property type="entry name" value="EAL"/>
    <property type="match status" value="1"/>
</dbReference>
<dbReference type="CDD" id="cd00130">
    <property type="entry name" value="PAS"/>
    <property type="match status" value="1"/>
</dbReference>
<dbReference type="Proteomes" id="UP001156682">
    <property type="component" value="Unassembled WGS sequence"/>
</dbReference>
<evidence type="ECO:0000313" key="6">
    <source>
        <dbReference type="Proteomes" id="UP001156682"/>
    </source>
</evidence>
<dbReference type="NCBIfam" id="TIGR00229">
    <property type="entry name" value="sensory_box"/>
    <property type="match status" value="1"/>
</dbReference>
<dbReference type="Gene3D" id="3.20.20.450">
    <property type="entry name" value="EAL domain"/>
    <property type="match status" value="1"/>
</dbReference>
<dbReference type="InterPro" id="IPR035965">
    <property type="entry name" value="PAS-like_dom_sf"/>
</dbReference>
<dbReference type="NCBIfam" id="TIGR00254">
    <property type="entry name" value="GGDEF"/>
    <property type="match status" value="1"/>
</dbReference>
<evidence type="ECO:0008006" key="7">
    <source>
        <dbReference type="Google" id="ProtNLM"/>
    </source>
</evidence>
<dbReference type="PANTHER" id="PTHR44757:SF2">
    <property type="entry name" value="BIOFILM ARCHITECTURE MAINTENANCE PROTEIN MBAA"/>
    <property type="match status" value="1"/>
</dbReference>
<sequence length="803" mass="91235">MLKKYLFFLLLWVLTLLASFIYNHNAAYQETLRNASTAAKATVDRDISFRSWAAKKGGVYVLANPDSDINPYLVHPLKNLTTQQDLNLTLLNPAYLMRDLQEQSVTNLGIKTQLISSNPINPNNQADAWEEKVLAGFTDQQDMVSDLVEIDNQTYYKSIHPFYVEAECLSCHAHQGYKVGEVRGGITASVLLTPYLANFKQHKYQLLVTHLGVGLLGILGLYASYLREKKNKQTQEAYLQELQLAAQVFEQSYDAIIITDQNGKIVDLNTAFERISGYKKSELLGKSPNLLKSNQQDAETYQEIEKALAYKGHWQGELWSKKSNGKPYAVTLSVNTIYNEKLPKEITNYLAVAADITHIKDNEKQLQFLAHYDTLTNLPNERLITQQLREAIIQANEQNTQLAVVYFDLDSFKKINDKYGHETGDQLLVELTKRIKRLLKPEDLFGRLSGDEFILVFTQLENIQQSTDLLNELLATIAKRSLANDEVIKVTASLGVTYYPQDPSDTEQLIRHADQAMYAAKQQGKNCFEVFDPQLDLNLRNLSTKAKEVQKALDNSEFELYYQPKINSLTNQVIGAEALIRWNHPVKGLLAPGLFLPDISNHTIMQQVSYWVMQTAAKQLNEWQQAGILCPISINMDSNLLHEPEFINNLKQVFIDYPLVNPNNLEIEVLENIAVEDLEKTSEILLQIRQQGVLISIDDFGTGYSSLSYLKHLPVNTLKIDQSFVRNLIDDADDLAIVKGVISMADTFKLAVIAEGVETQQHGLRLQELGCKWVQGYGISRPLPKEQFLLWLEQWNTQARWLN</sequence>
<feature type="domain" description="EAL" evidence="3">
    <location>
        <begin position="542"/>
        <end position="796"/>
    </location>
</feature>
<evidence type="ECO:0000259" key="2">
    <source>
        <dbReference type="PROSITE" id="PS50112"/>
    </source>
</evidence>
<dbReference type="InterPro" id="IPR052155">
    <property type="entry name" value="Biofilm_reg_signaling"/>
</dbReference>
<dbReference type="SMART" id="SM00267">
    <property type="entry name" value="GGDEF"/>
    <property type="match status" value="1"/>
</dbReference>
<name>A0ABQ6A447_9GAMM</name>
<dbReference type="SMART" id="SM00052">
    <property type="entry name" value="EAL"/>
    <property type="match status" value="1"/>
</dbReference>
<keyword evidence="1" id="KW-0812">Transmembrane</keyword>
<dbReference type="InterPro" id="IPR043128">
    <property type="entry name" value="Rev_trsase/Diguanyl_cyclase"/>
</dbReference>
<dbReference type="Gene3D" id="3.30.70.270">
    <property type="match status" value="1"/>
</dbReference>
<dbReference type="PROSITE" id="PS50887">
    <property type="entry name" value="GGDEF"/>
    <property type="match status" value="1"/>
</dbReference>
<proteinExistence type="predicted"/>
<dbReference type="InterPro" id="IPR001633">
    <property type="entry name" value="EAL_dom"/>
</dbReference>
<evidence type="ECO:0000259" key="3">
    <source>
        <dbReference type="PROSITE" id="PS50883"/>
    </source>
</evidence>
<dbReference type="Pfam" id="PF00990">
    <property type="entry name" value="GGDEF"/>
    <property type="match status" value="1"/>
</dbReference>
<keyword evidence="1" id="KW-0472">Membrane</keyword>
<dbReference type="InterPro" id="IPR029787">
    <property type="entry name" value="Nucleotide_cyclase"/>
</dbReference>
<feature type="transmembrane region" description="Helical" evidence="1">
    <location>
        <begin position="204"/>
        <end position="225"/>
    </location>
</feature>
<dbReference type="CDD" id="cd01948">
    <property type="entry name" value="EAL"/>
    <property type="match status" value="1"/>
</dbReference>
<dbReference type="InterPro" id="IPR035919">
    <property type="entry name" value="EAL_sf"/>
</dbReference>
<dbReference type="Pfam" id="PF00563">
    <property type="entry name" value="EAL"/>
    <property type="match status" value="1"/>
</dbReference>
<dbReference type="PANTHER" id="PTHR44757">
    <property type="entry name" value="DIGUANYLATE CYCLASE DGCP"/>
    <property type="match status" value="1"/>
</dbReference>
<dbReference type="EMBL" id="BSOR01000041">
    <property type="protein sequence ID" value="GLR64968.1"/>
    <property type="molecule type" value="Genomic_DNA"/>
</dbReference>
<dbReference type="SMART" id="SM00091">
    <property type="entry name" value="PAS"/>
    <property type="match status" value="1"/>
</dbReference>
<dbReference type="Pfam" id="PF00989">
    <property type="entry name" value="PAS"/>
    <property type="match status" value="1"/>
</dbReference>
<dbReference type="CDD" id="cd01949">
    <property type="entry name" value="GGDEF"/>
    <property type="match status" value="1"/>
</dbReference>
<dbReference type="PROSITE" id="PS50112">
    <property type="entry name" value="PAS"/>
    <property type="match status" value="1"/>
</dbReference>
<keyword evidence="1" id="KW-1133">Transmembrane helix</keyword>
<dbReference type="InterPro" id="IPR000014">
    <property type="entry name" value="PAS"/>
</dbReference>
<dbReference type="InterPro" id="IPR021796">
    <property type="entry name" value="Tll0287-like_dom"/>
</dbReference>
<dbReference type="SUPFAM" id="SSF55073">
    <property type="entry name" value="Nucleotide cyclase"/>
    <property type="match status" value="1"/>
</dbReference>
<feature type="domain" description="GGDEF" evidence="4">
    <location>
        <begin position="400"/>
        <end position="533"/>
    </location>
</feature>
<evidence type="ECO:0000256" key="1">
    <source>
        <dbReference type="SAM" id="Phobius"/>
    </source>
</evidence>
<dbReference type="Gene3D" id="3.30.450.20">
    <property type="entry name" value="PAS domain"/>
    <property type="match status" value="1"/>
</dbReference>
<evidence type="ECO:0000313" key="5">
    <source>
        <dbReference type="EMBL" id="GLR64968.1"/>
    </source>
</evidence>
<dbReference type="SUPFAM" id="SSF141868">
    <property type="entry name" value="EAL domain-like"/>
    <property type="match status" value="1"/>
</dbReference>
<gene>
    <name evidence="5" type="ORF">GCM10007878_24060</name>
</gene>
<dbReference type="SUPFAM" id="SSF55785">
    <property type="entry name" value="PYP-like sensor domain (PAS domain)"/>
    <property type="match status" value="1"/>
</dbReference>
<feature type="domain" description="PAS" evidence="2">
    <location>
        <begin position="241"/>
        <end position="287"/>
    </location>
</feature>
<organism evidence="5 6">
    <name type="scientific">Marinospirillum insulare</name>
    <dbReference type="NCBI Taxonomy" id="217169"/>
    <lineage>
        <taxon>Bacteria</taxon>
        <taxon>Pseudomonadati</taxon>
        <taxon>Pseudomonadota</taxon>
        <taxon>Gammaproteobacteria</taxon>
        <taxon>Oceanospirillales</taxon>
        <taxon>Oceanospirillaceae</taxon>
        <taxon>Marinospirillum</taxon>
    </lineage>
</organism>
<evidence type="ECO:0000259" key="4">
    <source>
        <dbReference type="PROSITE" id="PS50887"/>
    </source>
</evidence>